<comment type="caution">
    <text evidence="3">The sequence shown here is derived from an EMBL/GenBank/DDBJ whole genome shotgun (WGS) entry which is preliminary data.</text>
</comment>
<proteinExistence type="predicted"/>
<reference evidence="3" key="1">
    <citation type="submission" date="2019-08" db="EMBL/GenBank/DDBJ databases">
        <title>The improved chromosome-level genome for the pearl oyster Pinctada fucata martensii using PacBio sequencing and Hi-C.</title>
        <authorList>
            <person name="Zheng Z."/>
        </authorList>
    </citation>
    <scope>NUCLEOTIDE SEQUENCE</scope>
    <source>
        <strain evidence="3">ZZ-2019</strain>
        <tissue evidence="3">Adductor muscle</tissue>
    </source>
</reference>
<accession>A0AA88XW44</accession>
<evidence type="ECO:0000313" key="4">
    <source>
        <dbReference type="Proteomes" id="UP001186944"/>
    </source>
</evidence>
<dbReference type="InterPro" id="IPR032675">
    <property type="entry name" value="LRR_dom_sf"/>
</dbReference>
<evidence type="ECO:0000256" key="2">
    <source>
        <dbReference type="SAM" id="MobiDB-lite"/>
    </source>
</evidence>
<evidence type="ECO:0000256" key="1">
    <source>
        <dbReference type="ARBA" id="ARBA00022737"/>
    </source>
</evidence>
<dbReference type="PANTHER" id="PTHR24111">
    <property type="entry name" value="LEUCINE-RICH REPEAT-CONTAINING PROTEIN 34"/>
    <property type="match status" value="1"/>
</dbReference>
<keyword evidence="4" id="KW-1185">Reference proteome</keyword>
<protein>
    <recommendedName>
        <fullName evidence="5">Leucine-rich repeat-containing protein 73</fullName>
    </recommendedName>
</protein>
<dbReference type="Proteomes" id="UP001186944">
    <property type="component" value="Unassembled WGS sequence"/>
</dbReference>
<organism evidence="3 4">
    <name type="scientific">Pinctada imbricata</name>
    <name type="common">Atlantic pearl-oyster</name>
    <name type="synonym">Pinctada martensii</name>
    <dbReference type="NCBI Taxonomy" id="66713"/>
    <lineage>
        <taxon>Eukaryota</taxon>
        <taxon>Metazoa</taxon>
        <taxon>Spiralia</taxon>
        <taxon>Lophotrochozoa</taxon>
        <taxon>Mollusca</taxon>
        <taxon>Bivalvia</taxon>
        <taxon>Autobranchia</taxon>
        <taxon>Pteriomorphia</taxon>
        <taxon>Pterioida</taxon>
        <taxon>Pterioidea</taxon>
        <taxon>Pteriidae</taxon>
        <taxon>Pinctada</taxon>
    </lineage>
</organism>
<feature type="region of interest" description="Disordered" evidence="2">
    <location>
        <begin position="399"/>
        <end position="420"/>
    </location>
</feature>
<dbReference type="EMBL" id="VSWD01000009">
    <property type="protein sequence ID" value="KAK3092972.1"/>
    <property type="molecule type" value="Genomic_DNA"/>
</dbReference>
<feature type="compositionally biased region" description="Basic and acidic residues" evidence="2">
    <location>
        <begin position="316"/>
        <end position="339"/>
    </location>
</feature>
<name>A0AA88XW44_PINIB</name>
<dbReference type="InterPro" id="IPR052201">
    <property type="entry name" value="LRR-containing_regulator"/>
</dbReference>
<feature type="compositionally biased region" description="Low complexity" evidence="2">
    <location>
        <begin position="287"/>
        <end position="297"/>
    </location>
</feature>
<keyword evidence="1" id="KW-0677">Repeat</keyword>
<dbReference type="InterPro" id="IPR001611">
    <property type="entry name" value="Leu-rich_rpt"/>
</dbReference>
<feature type="compositionally biased region" description="Basic and acidic residues" evidence="2">
    <location>
        <begin position="359"/>
        <end position="368"/>
    </location>
</feature>
<feature type="compositionally biased region" description="Basic and acidic residues" evidence="2">
    <location>
        <begin position="411"/>
        <end position="420"/>
    </location>
</feature>
<dbReference type="SUPFAM" id="SSF52047">
    <property type="entry name" value="RNI-like"/>
    <property type="match status" value="1"/>
</dbReference>
<dbReference type="SMART" id="SM00368">
    <property type="entry name" value="LRR_RI"/>
    <property type="match status" value="5"/>
</dbReference>
<feature type="region of interest" description="Disordered" evidence="2">
    <location>
        <begin position="271"/>
        <end position="379"/>
    </location>
</feature>
<sequence length="420" mass="45773">MTSSIQITEEKLDNNRVNDICGQLHGDSLRVLSLRECDITDKGFNALVKAVGQSKCLLQLSLSLGVIKDFRRVDALAKSIQKNQYLVALFIHGNPIGDKGMLRLCKALTQHPGIISLDVGDCDLGDKAMDALCNLLPPNGDKPGLMDLSLSANPNISTEAWNRFGLAVAASSGIRELYIDYNRLGDFSACCLLVGLASSRKIQILDLEGTSITDKTAQLLLHLIENYPVQIKKIILDENDIEASTKLTIKDYIDDNDEGDSVSIQTMDSKAEALGTTSRQAERNTQKSMSEASTESGSDSDEDNSQSGSSKSSTIKSDKSKGEESELKDTVRTDEDYKVLEQALEEAGQSTGKISARSENGEGDRSRESDDEGELLTEVPVISTPVLTMVRTNTQKTQIIKDDDSDEDSGEELHEVYLGR</sequence>
<dbReference type="AlphaFoldDB" id="A0AA88XW44"/>
<evidence type="ECO:0000313" key="3">
    <source>
        <dbReference type="EMBL" id="KAK3092972.1"/>
    </source>
</evidence>
<gene>
    <name evidence="3" type="ORF">FSP39_009547</name>
</gene>
<evidence type="ECO:0008006" key="5">
    <source>
        <dbReference type="Google" id="ProtNLM"/>
    </source>
</evidence>
<dbReference type="Pfam" id="PF13516">
    <property type="entry name" value="LRR_6"/>
    <property type="match status" value="3"/>
</dbReference>
<dbReference type="Gene3D" id="3.80.10.10">
    <property type="entry name" value="Ribonuclease Inhibitor"/>
    <property type="match status" value="2"/>
</dbReference>
<dbReference type="PANTHER" id="PTHR24111:SF3">
    <property type="entry name" value="LEUCINE-RICH REPEAT-CONTAINING PROTEIN 73"/>
    <property type="match status" value="1"/>
</dbReference>
<feature type="compositionally biased region" description="Low complexity" evidence="2">
    <location>
        <begin position="305"/>
        <end position="315"/>
    </location>
</feature>